<keyword evidence="1" id="KW-0812">Transmembrane</keyword>
<reference evidence="2 3" key="1">
    <citation type="submission" date="2019-07" db="EMBL/GenBank/DDBJ databases">
        <title>R&amp;d 2014.</title>
        <authorList>
            <person name="Klenk H.-P."/>
        </authorList>
    </citation>
    <scope>NUCLEOTIDE SEQUENCE [LARGE SCALE GENOMIC DNA]</scope>
    <source>
        <strain evidence="2 3">DSM 45764</strain>
    </source>
</reference>
<dbReference type="EMBL" id="VLKF01000001">
    <property type="protein sequence ID" value="TWH75153.1"/>
    <property type="molecule type" value="Genomic_DNA"/>
</dbReference>
<feature type="transmembrane region" description="Helical" evidence="1">
    <location>
        <begin position="86"/>
        <end position="109"/>
    </location>
</feature>
<dbReference type="OrthoDB" id="3209791at2"/>
<keyword evidence="1" id="KW-0472">Membrane</keyword>
<feature type="transmembrane region" description="Helical" evidence="1">
    <location>
        <begin position="168"/>
        <end position="190"/>
    </location>
</feature>
<feature type="transmembrane region" description="Helical" evidence="1">
    <location>
        <begin position="210"/>
        <end position="228"/>
    </location>
</feature>
<evidence type="ECO:0000313" key="3">
    <source>
        <dbReference type="Proteomes" id="UP000321490"/>
    </source>
</evidence>
<protein>
    <recommendedName>
        <fullName evidence="4">ABC-2 type transport system permease protein</fullName>
    </recommendedName>
</protein>
<gene>
    <name evidence="2" type="ORF">JD78_03708</name>
</gene>
<dbReference type="Proteomes" id="UP000321490">
    <property type="component" value="Unassembled WGS sequence"/>
</dbReference>
<evidence type="ECO:0000256" key="1">
    <source>
        <dbReference type="SAM" id="Phobius"/>
    </source>
</evidence>
<accession>A0A562IWF8</accession>
<dbReference type="AlphaFoldDB" id="A0A562IWF8"/>
<dbReference type="RefSeq" id="WP_153362463.1">
    <property type="nucleotide sequence ID" value="NZ_JABGDC010000259.1"/>
</dbReference>
<organism evidence="2 3">
    <name type="scientific">Modestobacter roseus</name>
    <dbReference type="NCBI Taxonomy" id="1181884"/>
    <lineage>
        <taxon>Bacteria</taxon>
        <taxon>Bacillati</taxon>
        <taxon>Actinomycetota</taxon>
        <taxon>Actinomycetes</taxon>
        <taxon>Geodermatophilales</taxon>
        <taxon>Geodermatophilaceae</taxon>
        <taxon>Modestobacter</taxon>
    </lineage>
</organism>
<keyword evidence="1" id="KW-1133">Transmembrane helix</keyword>
<feature type="transmembrane region" description="Helical" evidence="1">
    <location>
        <begin position="140"/>
        <end position="161"/>
    </location>
</feature>
<evidence type="ECO:0008006" key="4">
    <source>
        <dbReference type="Google" id="ProtNLM"/>
    </source>
</evidence>
<comment type="caution">
    <text evidence="2">The sequence shown here is derived from an EMBL/GenBank/DDBJ whole genome shotgun (WGS) entry which is preliminary data.</text>
</comment>
<evidence type="ECO:0000313" key="2">
    <source>
        <dbReference type="EMBL" id="TWH75153.1"/>
    </source>
</evidence>
<proteinExistence type="predicted"/>
<name>A0A562IWF8_9ACTN</name>
<keyword evidence="3" id="KW-1185">Reference proteome</keyword>
<feature type="transmembrane region" description="Helical" evidence="1">
    <location>
        <begin position="12"/>
        <end position="39"/>
    </location>
</feature>
<sequence>MNRTLATARMHLVHPLVILGIPWLVVGISFAINLAVWALGDLESVSGGEGFTGGLASLYITVLVVFAQGVTQMFPFAMGVSISRRTFYLGTALVAAGQALGYGVLLTVLQSIESATAGWGIGLPFWAPGPIEVGNPALQVVVYALPMLACAFLGMAIGVVLKRWGASGMWMLAIGTLVLLGIFAIVVTGLGTWPAVGSWLVDRTVYEYTLVLPALAAVALAGLSWTGLRRAVP</sequence>
<feature type="transmembrane region" description="Helical" evidence="1">
    <location>
        <begin position="51"/>
        <end position="74"/>
    </location>
</feature>